<protein>
    <recommendedName>
        <fullName evidence="3">Fungal N-terminal domain-containing protein</fullName>
    </recommendedName>
</protein>
<keyword evidence="2" id="KW-1185">Reference proteome</keyword>
<dbReference type="RefSeq" id="XP_046069812.1">
    <property type="nucleotide sequence ID" value="XM_046209978.1"/>
</dbReference>
<dbReference type="GeneID" id="70240265"/>
<evidence type="ECO:0008006" key="3">
    <source>
        <dbReference type="Google" id="ProtNLM"/>
    </source>
</evidence>
<dbReference type="AlphaFoldDB" id="A0AAD4KRT4"/>
<dbReference type="EMBL" id="JAJTJA010000009">
    <property type="protein sequence ID" value="KAH8694142.1"/>
    <property type="molecule type" value="Genomic_DNA"/>
</dbReference>
<proteinExistence type="predicted"/>
<reference evidence="1" key="1">
    <citation type="submission" date="2021-12" db="EMBL/GenBank/DDBJ databases">
        <title>Convergent genome expansion in fungi linked to evolution of root-endophyte symbiosis.</title>
        <authorList>
            <consortium name="DOE Joint Genome Institute"/>
            <person name="Ke Y.-H."/>
            <person name="Bonito G."/>
            <person name="Liao H.-L."/>
            <person name="Looney B."/>
            <person name="Rojas-Flechas A."/>
            <person name="Nash J."/>
            <person name="Hameed K."/>
            <person name="Schadt C."/>
            <person name="Martin F."/>
            <person name="Crous P.W."/>
            <person name="Miettinen O."/>
            <person name="Magnuson J.K."/>
            <person name="Labbe J."/>
            <person name="Jacobson D."/>
            <person name="Doktycz M.J."/>
            <person name="Veneault-Fourrey C."/>
            <person name="Kuo A."/>
            <person name="Mondo S."/>
            <person name="Calhoun S."/>
            <person name="Riley R."/>
            <person name="Ohm R."/>
            <person name="LaButti K."/>
            <person name="Andreopoulos B."/>
            <person name="Pangilinan J."/>
            <person name="Nolan M."/>
            <person name="Tritt A."/>
            <person name="Clum A."/>
            <person name="Lipzen A."/>
            <person name="Daum C."/>
            <person name="Barry K."/>
            <person name="Grigoriev I.V."/>
            <person name="Vilgalys R."/>
        </authorList>
    </citation>
    <scope>NUCLEOTIDE SEQUENCE</scope>
    <source>
        <strain evidence="1">PMI_201</strain>
    </source>
</reference>
<evidence type="ECO:0000313" key="2">
    <source>
        <dbReference type="Proteomes" id="UP001201262"/>
    </source>
</evidence>
<comment type="caution">
    <text evidence="1">The sequence shown here is derived from an EMBL/GenBank/DDBJ whole genome shotgun (WGS) entry which is preliminary data.</text>
</comment>
<sequence length="151" mass="16925">MDPVSAWGVITGALQVVQIIGQTIAGLSALRGKYQNADLTIRSMIGELSTIKSAITQLHDWATYNAEVNSSHREYEESLGVAIDGCRAIMEVLAEKVAELINNNNEQRDATLLTFKTRVKMLWTEEVMNDLRQRLHSQVRALNLLLQACQW</sequence>
<evidence type="ECO:0000313" key="1">
    <source>
        <dbReference type="EMBL" id="KAH8694142.1"/>
    </source>
</evidence>
<organism evidence="1 2">
    <name type="scientific">Talaromyces proteolyticus</name>
    <dbReference type="NCBI Taxonomy" id="1131652"/>
    <lineage>
        <taxon>Eukaryota</taxon>
        <taxon>Fungi</taxon>
        <taxon>Dikarya</taxon>
        <taxon>Ascomycota</taxon>
        <taxon>Pezizomycotina</taxon>
        <taxon>Eurotiomycetes</taxon>
        <taxon>Eurotiomycetidae</taxon>
        <taxon>Eurotiales</taxon>
        <taxon>Trichocomaceae</taxon>
        <taxon>Talaromyces</taxon>
        <taxon>Talaromyces sect. Bacilispori</taxon>
    </lineage>
</organism>
<dbReference type="Proteomes" id="UP001201262">
    <property type="component" value="Unassembled WGS sequence"/>
</dbReference>
<name>A0AAD4KRT4_9EURO</name>
<accession>A0AAD4KRT4</accession>
<gene>
    <name evidence="1" type="ORF">BGW36DRAFT_217160</name>
</gene>